<sequence length="246" mass="26688">MNTISPRLRTIGLVGGMSWHSTVTYYRMINEAVATVVGGHASASIALQSVNFAEIRDCQVREDWDRAAELLAEAAQRCVAGGAEILAICTNLMHKVAPQVEDAIDVPLLHIGDAVAAQASRNGWRTLGVLATQWVMDESFYESRLKERGIDTVMPDPDARQVVDGIIWDELTQGVVREESRRKYVEVIRDLADRGAQAVVLACTEIGLLIGPDDSPIPIIDSAVAHAEALASAALLSETGTKWSER</sequence>
<dbReference type="Pfam" id="PF01177">
    <property type="entry name" value="Asp_Glu_race"/>
    <property type="match status" value="1"/>
</dbReference>
<evidence type="ECO:0000313" key="4">
    <source>
        <dbReference type="Proteomes" id="UP000582231"/>
    </source>
</evidence>
<reference evidence="3 4" key="1">
    <citation type="submission" date="2020-07" db="EMBL/GenBank/DDBJ databases">
        <title>Sequencing the genomes of 1000 actinobacteria strains.</title>
        <authorList>
            <person name="Klenk H.-P."/>
        </authorList>
    </citation>
    <scope>NUCLEOTIDE SEQUENCE [LARGE SCALE GENOMIC DNA]</scope>
    <source>
        <strain evidence="3 4">DSM 19082</strain>
    </source>
</reference>
<protein>
    <submittedName>
        <fullName evidence="3">Aspartate racemase</fullName>
        <ecNumber evidence="3">5.1.1.13</ecNumber>
    </submittedName>
</protein>
<keyword evidence="4" id="KW-1185">Reference proteome</keyword>
<dbReference type="InterPro" id="IPR001920">
    <property type="entry name" value="Asp/Glu_race"/>
</dbReference>
<dbReference type="InterPro" id="IPR015942">
    <property type="entry name" value="Asp/Glu/hydantoin_racemase"/>
</dbReference>
<evidence type="ECO:0000256" key="1">
    <source>
        <dbReference type="ARBA" id="ARBA00007847"/>
    </source>
</evidence>
<dbReference type="PANTHER" id="PTHR21198:SF7">
    <property type="entry name" value="ASPARTATE-GLUTAMATE RACEMASE FAMILY"/>
    <property type="match status" value="1"/>
</dbReference>
<keyword evidence="2 3" id="KW-0413">Isomerase</keyword>
<gene>
    <name evidence="3" type="ORF">BJ958_003541</name>
</gene>
<comment type="caution">
    <text evidence="3">The sequence shown here is derived from an EMBL/GenBank/DDBJ whole genome shotgun (WGS) entry which is preliminary data.</text>
</comment>
<dbReference type="GO" id="GO:0047689">
    <property type="term" value="F:aspartate racemase activity"/>
    <property type="evidence" value="ECO:0007669"/>
    <property type="project" value="UniProtKB-EC"/>
</dbReference>
<dbReference type="RefSeq" id="WP_179728231.1">
    <property type="nucleotide sequence ID" value="NZ_BAABEF010000001.1"/>
</dbReference>
<dbReference type="AlphaFoldDB" id="A0A852RLT9"/>
<proteinExistence type="inferred from homology"/>
<dbReference type="Gene3D" id="3.40.50.1860">
    <property type="match status" value="2"/>
</dbReference>
<accession>A0A852RLT9</accession>
<dbReference type="InterPro" id="IPR004380">
    <property type="entry name" value="Asp_race"/>
</dbReference>
<name>A0A852RLT9_9ACTN</name>
<dbReference type="EMBL" id="JACCBF010000001">
    <property type="protein sequence ID" value="NYD31995.1"/>
    <property type="molecule type" value="Genomic_DNA"/>
</dbReference>
<organism evidence="3 4">
    <name type="scientific">Nocardioides kongjuensis</name>
    <dbReference type="NCBI Taxonomy" id="349522"/>
    <lineage>
        <taxon>Bacteria</taxon>
        <taxon>Bacillati</taxon>
        <taxon>Actinomycetota</taxon>
        <taxon>Actinomycetes</taxon>
        <taxon>Propionibacteriales</taxon>
        <taxon>Nocardioidaceae</taxon>
        <taxon>Nocardioides</taxon>
    </lineage>
</organism>
<evidence type="ECO:0000256" key="2">
    <source>
        <dbReference type="ARBA" id="ARBA00023235"/>
    </source>
</evidence>
<dbReference type="SUPFAM" id="SSF53681">
    <property type="entry name" value="Aspartate/glutamate racemase"/>
    <property type="match status" value="2"/>
</dbReference>
<comment type="similarity">
    <text evidence="1">Belongs to the aspartate/glutamate racemases family.</text>
</comment>
<dbReference type="PANTHER" id="PTHR21198">
    <property type="entry name" value="GLUTAMATE RACEMASE"/>
    <property type="match status" value="1"/>
</dbReference>
<evidence type="ECO:0000313" key="3">
    <source>
        <dbReference type="EMBL" id="NYD31995.1"/>
    </source>
</evidence>
<dbReference type="NCBIfam" id="TIGR00035">
    <property type="entry name" value="asp_race"/>
    <property type="match status" value="1"/>
</dbReference>
<dbReference type="Proteomes" id="UP000582231">
    <property type="component" value="Unassembled WGS sequence"/>
</dbReference>
<dbReference type="EC" id="5.1.1.13" evidence="3"/>